<dbReference type="RefSeq" id="WP_377340087.1">
    <property type="nucleotide sequence ID" value="NZ_JBHLUE010000012.1"/>
</dbReference>
<keyword evidence="6" id="KW-0561">Oxygen transport</keyword>
<keyword evidence="8" id="KW-1185">Reference proteome</keyword>
<accession>A0ABV6NZI1</accession>
<gene>
    <name evidence="7" type="ORF">ACFFHU_17125</name>
</gene>
<dbReference type="Proteomes" id="UP001589894">
    <property type="component" value="Unassembled WGS sequence"/>
</dbReference>
<reference evidence="7 8" key="1">
    <citation type="submission" date="2024-09" db="EMBL/GenBank/DDBJ databases">
        <authorList>
            <person name="Sun Q."/>
            <person name="Mori K."/>
        </authorList>
    </citation>
    <scope>NUCLEOTIDE SEQUENCE [LARGE SCALE GENOMIC DNA]</scope>
    <source>
        <strain evidence="7 8">TBRC 2205</strain>
    </source>
</reference>
<organism evidence="7 8">
    <name type="scientific">Plantactinospora siamensis</name>
    <dbReference type="NCBI Taxonomy" id="555372"/>
    <lineage>
        <taxon>Bacteria</taxon>
        <taxon>Bacillati</taxon>
        <taxon>Actinomycetota</taxon>
        <taxon>Actinomycetes</taxon>
        <taxon>Micromonosporales</taxon>
        <taxon>Micromonosporaceae</taxon>
        <taxon>Plantactinospora</taxon>
    </lineage>
</organism>
<dbReference type="PIRSF" id="PIRSF002030">
    <property type="entry name" value="Globin_Protozoa/Cyanobacteria"/>
    <property type="match status" value="1"/>
</dbReference>
<dbReference type="Pfam" id="PF01152">
    <property type="entry name" value="Bac_globin"/>
    <property type="match status" value="1"/>
</dbReference>
<dbReference type="InterPro" id="IPR009050">
    <property type="entry name" value="Globin-like_sf"/>
</dbReference>
<sequence>MTDSNRNPADGAPAGSHFDRIGGAPALKTAVHRFYDRVLADPELATYFAGVDMQQQKRHMTLMLTTVLGGPDAYTGRSLPEAHKPLRIPVSHYNLVGEHLVATLDDLNVPADIVSDVQKVLAQVQDQVVADDQLAGA</sequence>
<dbReference type="CDD" id="cd00454">
    <property type="entry name" value="TrHb1_N"/>
    <property type="match status" value="1"/>
</dbReference>
<evidence type="ECO:0000313" key="7">
    <source>
        <dbReference type="EMBL" id="MFC0565849.1"/>
    </source>
</evidence>
<keyword evidence="4 6" id="KW-0479">Metal-binding</keyword>
<dbReference type="InterPro" id="IPR016339">
    <property type="entry name" value="Hemoglobin_trunc_I"/>
</dbReference>
<dbReference type="InterPro" id="IPR012292">
    <property type="entry name" value="Globin/Proto"/>
</dbReference>
<comment type="similarity">
    <text evidence="1 6">Belongs to the truncated hemoglobin family. Group I subfamily.</text>
</comment>
<name>A0ABV6NZI1_9ACTN</name>
<evidence type="ECO:0000256" key="2">
    <source>
        <dbReference type="ARBA" id="ARBA00022448"/>
    </source>
</evidence>
<keyword evidence="3 6" id="KW-0349">Heme</keyword>
<evidence type="ECO:0000256" key="5">
    <source>
        <dbReference type="ARBA" id="ARBA00023004"/>
    </source>
</evidence>
<evidence type="ECO:0000256" key="3">
    <source>
        <dbReference type="ARBA" id="ARBA00022617"/>
    </source>
</evidence>
<keyword evidence="5 6" id="KW-0408">Iron</keyword>
<keyword evidence="2 6" id="KW-0813">Transport</keyword>
<dbReference type="Gene3D" id="1.10.490.10">
    <property type="entry name" value="Globins"/>
    <property type="match status" value="1"/>
</dbReference>
<protein>
    <recommendedName>
        <fullName evidence="6">Group 1 truncated hemoglobin</fullName>
    </recommendedName>
</protein>
<proteinExistence type="inferred from homology"/>
<comment type="cofactor">
    <cofactor evidence="6">
        <name>heme</name>
        <dbReference type="ChEBI" id="CHEBI:30413"/>
    </cofactor>
</comment>
<evidence type="ECO:0000256" key="4">
    <source>
        <dbReference type="ARBA" id="ARBA00022723"/>
    </source>
</evidence>
<dbReference type="InterPro" id="IPR001486">
    <property type="entry name" value="Hemoglobin_trunc"/>
</dbReference>
<evidence type="ECO:0000256" key="6">
    <source>
        <dbReference type="PIRNR" id="PIRNR002030"/>
    </source>
</evidence>
<comment type="caution">
    <text evidence="7">The sequence shown here is derived from an EMBL/GenBank/DDBJ whole genome shotgun (WGS) entry which is preliminary data.</text>
</comment>
<evidence type="ECO:0000256" key="1">
    <source>
        <dbReference type="ARBA" id="ARBA00009660"/>
    </source>
</evidence>
<dbReference type="EMBL" id="JBHLUE010000012">
    <property type="protein sequence ID" value="MFC0565849.1"/>
    <property type="molecule type" value="Genomic_DNA"/>
</dbReference>
<dbReference type="SUPFAM" id="SSF46458">
    <property type="entry name" value="Globin-like"/>
    <property type="match status" value="1"/>
</dbReference>
<evidence type="ECO:0000313" key="8">
    <source>
        <dbReference type="Proteomes" id="UP001589894"/>
    </source>
</evidence>